<dbReference type="PATRIC" id="fig|28092.6.peg.4240"/>
<sequence>MLASSQASAQTTKPTRIRGAITAVSPNELTVHRNSGDDVKIMISDKTPIGAFKNIKLSDIKAGAFIGTAATTGVDGKMTAREVVVFPESARGTGEGHYEWDLGANSTMTNGNVDAEVKSADGRSLTVSYKGGTSQIAVPDNVPVVTFAPATHADLVSGKKVFVVATKGSDGMYTATRIAVEKDGVAPPM</sequence>
<keyword evidence="2" id="KW-1185">Reference proteome</keyword>
<evidence type="ECO:0000313" key="2">
    <source>
        <dbReference type="Proteomes" id="UP000033618"/>
    </source>
</evidence>
<name>A0A0F5JXF2_9BURK</name>
<dbReference type="OrthoDB" id="7068047at2"/>
<reference evidence="1 2" key="1">
    <citation type="submission" date="2015-03" db="EMBL/GenBank/DDBJ databases">
        <title>Draft Genome Sequence of Burkholderia andropogonis type strain ICMP2807, isolated from Sorghum bicolor.</title>
        <authorList>
            <person name="Lopes-Santos L."/>
            <person name="Castro D.B."/>
            <person name="Ottoboni L.M."/>
            <person name="Park D."/>
            <person name="Weirc B.S."/>
            <person name="Destefano S.A."/>
        </authorList>
    </citation>
    <scope>NUCLEOTIDE SEQUENCE [LARGE SCALE GENOMIC DNA]</scope>
    <source>
        <strain evidence="1 2">ICMP2807</strain>
    </source>
</reference>
<organism evidence="1 2">
    <name type="scientific">Robbsia andropogonis</name>
    <dbReference type="NCBI Taxonomy" id="28092"/>
    <lineage>
        <taxon>Bacteria</taxon>
        <taxon>Pseudomonadati</taxon>
        <taxon>Pseudomonadota</taxon>
        <taxon>Betaproteobacteria</taxon>
        <taxon>Burkholderiales</taxon>
        <taxon>Burkholderiaceae</taxon>
        <taxon>Robbsia</taxon>
    </lineage>
</organism>
<dbReference type="STRING" id="28092.WM40_18030"/>
<accession>A0A0F5JXF2</accession>
<protein>
    <submittedName>
        <fullName evidence="1">Uncharacterized protein</fullName>
    </submittedName>
</protein>
<comment type="caution">
    <text evidence="1">The sequence shown here is derived from an EMBL/GenBank/DDBJ whole genome shotgun (WGS) entry which is preliminary data.</text>
</comment>
<dbReference type="AlphaFoldDB" id="A0A0F5JXF2"/>
<dbReference type="Proteomes" id="UP000033618">
    <property type="component" value="Unassembled WGS sequence"/>
</dbReference>
<dbReference type="EMBL" id="LAQU01000021">
    <property type="protein sequence ID" value="KKB62380.1"/>
    <property type="molecule type" value="Genomic_DNA"/>
</dbReference>
<proteinExistence type="predicted"/>
<gene>
    <name evidence="1" type="ORF">WM40_18030</name>
</gene>
<evidence type="ECO:0000313" key="1">
    <source>
        <dbReference type="EMBL" id="KKB62380.1"/>
    </source>
</evidence>